<dbReference type="Proteomes" id="UP001627154">
    <property type="component" value="Unassembled WGS sequence"/>
</dbReference>
<proteinExistence type="predicted"/>
<reference evidence="1 2" key="1">
    <citation type="journal article" date="2024" name="bioRxiv">
        <title>A reference genome for Trichogramma kaykai: A tiny desert-dwelling parasitoid wasp with competing sex-ratio distorters.</title>
        <authorList>
            <person name="Culotta J."/>
            <person name="Lindsey A.R."/>
        </authorList>
    </citation>
    <scope>NUCLEOTIDE SEQUENCE [LARGE SCALE GENOMIC DNA]</scope>
    <source>
        <strain evidence="1 2">KSX58</strain>
    </source>
</reference>
<dbReference type="Gene3D" id="3.30.420.10">
    <property type="entry name" value="Ribonuclease H-like superfamily/Ribonuclease H"/>
    <property type="match status" value="1"/>
</dbReference>
<comment type="caution">
    <text evidence="1">The sequence shown here is derived from an EMBL/GenBank/DDBJ whole genome shotgun (WGS) entry which is preliminary data.</text>
</comment>
<evidence type="ECO:0000313" key="2">
    <source>
        <dbReference type="Proteomes" id="UP001627154"/>
    </source>
</evidence>
<dbReference type="PANTHER" id="PTHR38681">
    <property type="entry name" value="RETROVIRUS-RELATED POL POLYPROTEIN FROM TRANSPOSON 412-LIKE PROTEIN-RELATED"/>
    <property type="match status" value="1"/>
</dbReference>
<dbReference type="SUPFAM" id="SSF53098">
    <property type="entry name" value="Ribonuclease H-like"/>
    <property type="match status" value="1"/>
</dbReference>
<dbReference type="EMBL" id="JBJJXI010000122">
    <property type="protein sequence ID" value="KAL3389971.1"/>
    <property type="molecule type" value="Genomic_DNA"/>
</dbReference>
<keyword evidence="2" id="KW-1185">Reference proteome</keyword>
<sequence>MGIDRSGPTPYHPATSGLLERWHRSAKAAFMFYLNTENWIDILPSVLPGLRTMLVCEIEASPAEMLYGSPLRIPGDLCVDPQAQLDPKVLSNKLRAHMNKKRPVPVKHKTNQNAFVTNDLRTCSYVFKRDMRVKPPLVPPYTGPHGVLNRNELSNTFTIDDR</sequence>
<dbReference type="AlphaFoldDB" id="A0ABD2WAT7"/>
<dbReference type="InterPro" id="IPR012337">
    <property type="entry name" value="RNaseH-like_sf"/>
</dbReference>
<gene>
    <name evidence="1" type="ORF">TKK_015319</name>
</gene>
<dbReference type="PANTHER" id="PTHR38681:SF1">
    <property type="entry name" value="RETROVIRUS-RELATED POL POLYPROTEIN FROM TRANSPOSON 412-LIKE PROTEIN"/>
    <property type="match status" value="1"/>
</dbReference>
<evidence type="ECO:0000313" key="1">
    <source>
        <dbReference type="EMBL" id="KAL3389971.1"/>
    </source>
</evidence>
<organism evidence="1 2">
    <name type="scientific">Trichogramma kaykai</name>
    <dbReference type="NCBI Taxonomy" id="54128"/>
    <lineage>
        <taxon>Eukaryota</taxon>
        <taxon>Metazoa</taxon>
        <taxon>Ecdysozoa</taxon>
        <taxon>Arthropoda</taxon>
        <taxon>Hexapoda</taxon>
        <taxon>Insecta</taxon>
        <taxon>Pterygota</taxon>
        <taxon>Neoptera</taxon>
        <taxon>Endopterygota</taxon>
        <taxon>Hymenoptera</taxon>
        <taxon>Apocrita</taxon>
        <taxon>Proctotrupomorpha</taxon>
        <taxon>Chalcidoidea</taxon>
        <taxon>Trichogrammatidae</taxon>
        <taxon>Trichogramma</taxon>
    </lineage>
</organism>
<evidence type="ECO:0008006" key="3">
    <source>
        <dbReference type="Google" id="ProtNLM"/>
    </source>
</evidence>
<name>A0ABD2WAT7_9HYME</name>
<protein>
    <recommendedName>
        <fullName evidence="3">Integrase catalytic domain-containing protein</fullName>
    </recommendedName>
</protein>
<dbReference type="InterPro" id="IPR036397">
    <property type="entry name" value="RNaseH_sf"/>
</dbReference>
<accession>A0ABD2WAT7</accession>